<evidence type="ECO:0000313" key="1">
    <source>
        <dbReference type="EMBL" id="RRR72618.1"/>
    </source>
</evidence>
<sequence length="331" mass="36693">MSKKPCTPKRLKATLAALGFAPPTSDLVAPFRCGIYVLHLSDARYYVGQSIDLHGRLATHQRMFPDIEQVSFLKVRRHKTELDGQEIATIQALERQCCALLNIVHVSITHQSSPFDDLVTPDEQQHWLADPARIGKGIRPAVDPSVRLKQAAKLARLRRRADADAIIACLRQYVAMCLPKPASTESAYWSVSCLPSTNAHSAPRIACFNSNTMEIFVVGHVKGAPSHIWAFLNVSAKGFAQAYRSLKRFNAVHPDATVERLGYATAGHDQITIAVAGLEVLEQLLTDPGILAAARLFNLHLMRRRTNFYARYHCYDLADHLLGLKAARRAG</sequence>
<reference evidence="1 2" key="1">
    <citation type="submission" date="2018-12" db="EMBL/GenBank/DDBJ databases">
        <title>Genome Sequence of Candidatus Viridilinea halotolerans isolated from saline sulfide-rich spring.</title>
        <authorList>
            <person name="Grouzdev D.S."/>
            <person name="Burganskaya E.I."/>
            <person name="Krutkina M.S."/>
            <person name="Sukhacheva M.V."/>
            <person name="Gorlenko V.M."/>
        </authorList>
    </citation>
    <scope>NUCLEOTIDE SEQUENCE [LARGE SCALE GENOMIC DNA]</scope>
    <source>
        <strain evidence="1">Chok-6</strain>
    </source>
</reference>
<protein>
    <recommendedName>
        <fullName evidence="3">GIY-YIG nuclease family protein</fullName>
    </recommendedName>
</protein>
<accession>A0A426U0L9</accession>
<organism evidence="1 2">
    <name type="scientific">Candidatus Viridilinea halotolerans</name>
    <dbReference type="NCBI Taxonomy" id="2491704"/>
    <lineage>
        <taxon>Bacteria</taxon>
        <taxon>Bacillati</taxon>
        <taxon>Chloroflexota</taxon>
        <taxon>Chloroflexia</taxon>
        <taxon>Chloroflexales</taxon>
        <taxon>Chloroflexineae</taxon>
        <taxon>Oscillochloridaceae</taxon>
        <taxon>Candidatus Viridilinea</taxon>
    </lineage>
</organism>
<evidence type="ECO:0000313" key="2">
    <source>
        <dbReference type="Proteomes" id="UP000280307"/>
    </source>
</evidence>
<proteinExistence type="predicted"/>
<dbReference type="EMBL" id="RSAS01000384">
    <property type="protein sequence ID" value="RRR72618.1"/>
    <property type="molecule type" value="Genomic_DNA"/>
</dbReference>
<comment type="caution">
    <text evidence="1">The sequence shown here is derived from an EMBL/GenBank/DDBJ whole genome shotgun (WGS) entry which is preliminary data.</text>
</comment>
<name>A0A426U0L9_9CHLR</name>
<evidence type="ECO:0008006" key="3">
    <source>
        <dbReference type="Google" id="ProtNLM"/>
    </source>
</evidence>
<gene>
    <name evidence="1" type="ORF">EI684_09980</name>
</gene>
<dbReference type="Proteomes" id="UP000280307">
    <property type="component" value="Unassembled WGS sequence"/>
</dbReference>
<dbReference type="AlphaFoldDB" id="A0A426U0L9"/>